<dbReference type="InterPro" id="IPR013216">
    <property type="entry name" value="Methyltransf_11"/>
</dbReference>
<dbReference type="HOGENOM" id="CLU_089571_1_0_11"/>
<dbReference type="GO" id="GO:0032259">
    <property type="term" value="P:methylation"/>
    <property type="evidence" value="ECO:0007669"/>
    <property type="project" value="UniProtKB-KW"/>
</dbReference>
<dbReference type="AlphaFoldDB" id="C7PVB3"/>
<dbReference type="eggNOG" id="COG2226">
    <property type="taxonomic scope" value="Bacteria"/>
</dbReference>
<dbReference type="RefSeq" id="WP_012784564.1">
    <property type="nucleotide sequence ID" value="NC_013131.1"/>
</dbReference>
<dbReference type="OrthoDB" id="9805171at2"/>
<name>C7PVB3_CATAD</name>
<proteinExistence type="predicted"/>
<gene>
    <name evidence="2" type="ordered locus">Caci_0316</name>
</gene>
<dbReference type="PANTHER" id="PTHR43591">
    <property type="entry name" value="METHYLTRANSFERASE"/>
    <property type="match status" value="1"/>
</dbReference>
<dbReference type="KEGG" id="cai:Caci_0316"/>
<reference evidence="2 3" key="1">
    <citation type="journal article" date="2009" name="Stand. Genomic Sci.">
        <title>Complete genome sequence of Catenulispora acidiphila type strain (ID 139908).</title>
        <authorList>
            <person name="Copeland A."/>
            <person name="Lapidus A."/>
            <person name="Glavina Del Rio T."/>
            <person name="Nolan M."/>
            <person name="Lucas S."/>
            <person name="Chen F."/>
            <person name="Tice H."/>
            <person name="Cheng J.F."/>
            <person name="Bruce D."/>
            <person name="Goodwin L."/>
            <person name="Pitluck S."/>
            <person name="Mikhailova N."/>
            <person name="Pati A."/>
            <person name="Ivanova N."/>
            <person name="Mavromatis K."/>
            <person name="Chen A."/>
            <person name="Palaniappan K."/>
            <person name="Chain P."/>
            <person name="Land M."/>
            <person name="Hauser L."/>
            <person name="Chang Y.J."/>
            <person name="Jeffries C.D."/>
            <person name="Chertkov O."/>
            <person name="Brettin T."/>
            <person name="Detter J.C."/>
            <person name="Han C."/>
            <person name="Ali Z."/>
            <person name="Tindall B.J."/>
            <person name="Goker M."/>
            <person name="Bristow J."/>
            <person name="Eisen J.A."/>
            <person name="Markowitz V."/>
            <person name="Hugenholtz P."/>
            <person name="Kyrpides N.C."/>
            <person name="Klenk H.P."/>
        </authorList>
    </citation>
    <scope>NUCLEOTIDE SEQUENCE [LARGE SCALE GENOMIC DNA]</scope>
    <source>
        <strain evidence="3">DSM 44928 / JCM 14897 / NBRC 102108 / NRRL B-24433 / ID139908</strain>
    </source>
</reference>
<dbReference type="SUPFAM" id="SSF53335">
    <property type="entry name" value="S-adenosyl-L-methionine-dependent methyltransferases"/>
    <property type="match status" value="1"/>
</dbReference>
<dbReference type="EMBL" id="CP001700">
    <property type="protein sequence ID" value="ACU69269.1"/>
    <property type="molecule type" value="Genomic_DNA"/>
</dbReference>
<evidence type="ECO:0000259" key="1">
    <source>
        <dbReference type="Pfam" id="PF08241"/>
    </source>
</evidence>
<dbReference type="CDD" id="cd02440">
    <property type="entry name" value="AdoMet_MTases"/>
    <property type="match status" value="1"/>
</dbReference>
<dbReference type="InterPro" id="IPR029063">
    <property type="entry name" value="SAM-dependent_MTases_sf"/>
</dbReference>
<accession>C7PVB3</accession>
<sequence length="251" mass="26670">MLDYDLEAARYDQTRGGVERARAAADAVLELVPKDCAVLLDVACGTGIVSELLRTPDRTVIGVDMAAGMLALARPRLGGTGRAVRGDATRLPLASGAVDAVTFMWLLHLVDEAVVAAAVAEAARVLRPGGVMVTTVDKDSAQFGMNTDVGAIMRAARQELAPPASDQAERVRELAAAVGLEAAGTARYVGHGQGQTPKAWARRLREQAGWARRADPARIAEICRALEALPEQDVRRPDPEYVVASFRLDGH</sequence>
<evidence type="ECO:0000313" key="3">
    <source>
        <dbReference type="Proteomes" id="UP000000851"/>
    </source>
</evidence>
<keyword evidence="3" id="KW-1185">Reference proteome</keyword>
<dbReference type="GO" id="GO:0008757">
    <property type="term" value="F:S-adenosylmethionine-dependent methyltransferase activity"/>
    <property type="evidence" value="ECO:0007669"/>
    <property type="project" value="InterPro"/>
</dbReference>
<feature type="domain" description="Methyltransferase type 11" evidence="1">
    <location>
        <begin position="40"/>
        <end position="133"/>
    </location>
</feature>
<evidence type="ECO:0000313" key="2">
    <source>
        <dbReference type="EMBL" id="ACU69269.1"/>
    </source>
</evidence>
<keyword evidence="2" id="KW-0808">Transferase</keyword>
<dbReference type="Gene3D" id="3.40.50.150">
    <property type="entry name" value="Vaccinia Virus protein VP39"/>
    <property type="match status" value="1"/>
</dbReference>
<dbReference type="Pfam" id="PF08241">
    <property type="entry name" value="Methyltransf_11"/>
    <property type="match status" value="1"/>
</dbReference>
<protein>
    <submittedName>
        <fullName evidence="2">Methyltransferase type 11</fullName>
    </submittedName>
</protein>
<keyword evidence="2" id="KW-0489">Methyltransferase</keyword>
<dbReference type="STRING" id="479433.Caci_0316"/>
<dbReference type="InParanoid" id="C7PVB3"/>
<dbReference type="Proteomes" id="UP000000851">
    <property type="component" value="Chromosome"/>
</dbReference>
<organism evidence="2 3">
    <name type="scientific">Catenulispora acidiphila (strain DSM 44928 / JCM 14897 / NBRC 102108 / NRRL B-24433 / ID139908)</name>
    <dbReference type="NCBI Taxonomy" id="479433"/>
    <lineage>
        <taxon>Bacteria</taxon>
        <taxon>Bacillati</taxon>
        <taxon>Actinomycetota</taxon>
        <taxon>Actinomycetes</taxon>
        <taxon>Catenulisporales</taxon>
        <taxon>Catenulisporaceae</taxon>
        <taxon>Catenulispora</taxon>
    </lineage>
</organism>